<dbReference type="InterPro" id="IPR008974">
    <property type="entry name" value="TRAF-like"/>
</dbReference>
<dbReference type="OrthoDB" id="6359816at2759"/>
<evidence type="ECO:0000259" key="2">
    <source>
        <dbReference type="PROSITE" id="PS50144"/>
    </source>
</evidence>
<dbReference type="Pfam" id="PF00651">
    <property type="entry name" value="BTB"/>
    <property type="match status" value="1"/>
</dbReference>
<dbReference type="Proteomes" id="UP000268093">
    <property type="component" value="Unassembled WGS sequence"/>
</dbReference>
<dbReference type="PANTHER" id="PTHR24413">
    <property type="entry name" value="SPECKLE-TYPE POZ PROTEIN"/>
    <property type="match status" value="1"/>
</dbReference>
<dbReference type="AlphaFoldDB" id="A0A433CWB8"/>
<dbReference type="Gene3D" id="3.30.710.10">
    <property type="entry name" value="Potassium Channel Kv1.1, Chain A"/>
    <property type="match status" value="1"/>
</dbReference>
<proteinExistence type="predicted"/>
<gene>
    <name evidence="3" type="ORF">BC936DRAFT_137966</name>
</gene>
<accession>A0A433CWB8</accession>
<evidence type="ECO:0000313" key="4">
    <source>
        <dbReference type="Proteomes" id="UP000268093"/>
    </source>
</evidence>
<dbReference type="EMBL" id="RBNI01012232">
    <property type="protein sequence ID" value="RUP42867.1"/>
    <property type="molecule type" value="Genomic_DNA"/>
</dbReference>
<dbReference type="PROSITE" id="PS50144">
    <property type="entry name" value="MATH"/>
    <property type="match status" value="1"/>
</dbReference>
<name>A0A433CWB8_9FUNG</name>
<evidence type="ECO:0008006" key="5">
    <source>
        <dbReference type="Google" id="ProtNLM"/>
    </source>
</evidence>
<dbReference type="Pfam" id="PF22486">
    <property type="entry name" value="MATH_2"/>
    <property type="match status" value="1"/>
</dbReference>
<evidence type="ECO:0000313" key="3">
    <source>
        <dbReference type="EMBL" id="RUP42867.1"/>
    </source>
</evidence>
<dbReference type="SUPFAM" id="SSF54695">
    <property type="entry name" value="POZ domain"/>
    <property type="match status" value="1"/>
</dbReference>
<dbReference type="CDD" id="cd00121">
    <property type="entry name" value="MATH"/>
    <property type="match status" value="1"/>
</dbReference>
<dbReference type="PROSITE" id="PS50097">
    <property type="entry name" value="BTB"/>
    <property type="match status" value="1"/>
</dbReference>
<feature type="domain" description="BTB" evidence="1">
    <location>
        <begin position="166"/>
        <end position="233"/>
    </location>
</feature>
<dbReference type="Gene3D" id="2.60.210.10">
    <property type="entry name" value="Apoptosis, Tumor Necrosis Factor Receptor Associated Protein 2, Chain A"/>
    <property type="match status" value="1"/>
</dbReference>
<comment type="caution">
    <text evidence="3">The sequence shown here is derived from an EMBL/GenBank/DDBJ whole genome shotgun (WGS) entry which is preliminary data.</text>
</comment>
<reference evidence="3 4" key="1">
    <citation type="journal article" date="2018" name="New Phytol.">
        <title>Phylogenomics of Endogonaceae and evolution of mycorrhizas within Mucoromycota.</title>
        <authorList>
            <person name="Chang Y."/>
            <person name="Desiro A."/>
            <person name="Na H."/>
            <person name="Sandor L."/>
            <person name="Lipzen A."/>
            <person name="Clum A."/>
            <person name="Barry K."/>
            <person name="Grigoriev I.V."/>
            <person name="Martin F.M."/>
            <person name="Stajich J.E."/>
            <person name="Smith M.E."/>
            <person name="Bonito G."/>
            <person name="Spatafora J.W."/>
        </authorList>
    </citation>
    <scope>NUCLEOTIDE SEQUENCE [LARGE SCALE GENOMIC DNA]</scope>
    <source>
        <strain evidence="3 4">GMNB39</strain>
    </source>
</reference>
<organism evidence="3 4">
    <name type="scientific">Jimgerdemannia flammicorona</name>
    <dbReference type="NCBI Taxonomy" id="994334"/>
    <lineage>
        <taxon>Eukaryota</taxon>
        <taxon>Fungi</taxon>
        <taxon>Fungi incertae sedis</taxon>
        <taxon>Mucoromycota</taxon>
        <taxon>Mucoromycotina</taxon>
        <taxon>Endogonomycetes</taxon>
        <taxon>Endogonales</taxon>
        <taxon>Endogonaceae</taxon>
        <taxon>Jimgerdemannia</taxon>
    </lineage>
</organism>
<evidence type="ECO:0000259" key="1">
    <source>
        <dbReference type="PROSITE" id="PS50097"/>
    </source>
</evidence>
<dbReference type="InterPro" id="IPR002083">
    <property type="entry name" value="MATH/TRAF_dom"/>
</dbReference>
<protein>
    <recommendedName>
        <fullName evidence="5">BTB domain-containing protein</fullName>
    </recommendedName>
</protein>
<keyword evidence="4" id="KW-1185">Reference proteome</keyword>
<feature type="domain" description="MATH" evidence="2">
    <location>
        <begin position="15"/>
        <end position="138"/>
    </location>
</feature>
<dbReference type="SUPFAM" id="SSF49599">
    <property type="entry name" value="TRAF domain-like"/>
    <property type="match status" value="1"/>
</dbReference>
<dbReference type="InterPro" id="IPR011333">
    <property type="entry name" value="SKP1/BTB/POZ_sf"/>
</dbReference>
<dbReference type="GO" id="GO:0030163">
    <property type="term" value="P:protein catabolic process"/>
    <property type="evidence" value="ECO:0007669"/>
    <property type="project" value="UniProtKB-ARBA"/>
</dbReference>
<dbReference type="InterPro" id="IPR000210">
    <property type="entry name" value="BTB/POZ_dom"/>
</dbReference>
<sequence length="292" mass="33330">MVGCFKPSMAIQIASNVFEWKLKDFSKLEKKPYRSDTFGTTEKHLWGLLFYPYGEKAESETSVSYFIEGKANGNFFWSREKVEVRLFIKCGTSTIGDNKFNCTFTKKESGRGYRQFSQRAELISKPNVDEALVLGAQITYQRPMEMPVPPSLVEAWLSLLDNDKVSDVVFQFEEDCIHAQKALLSARCNYFEALFNNGMKESQEVGLRDAMEECILDNLSCDNVTRELFEFAYQYAPLRKACLDFLRQNFAEVRRAEASFVRVLAKEQGHEEFVKLMSEIINAAPVGGIPGN</sequence>